<dbReference type="OrthoDB" id="5599418at2759"/>
<dbReference type="SUPFAM" id="SSF53098">
    <property type="entry name" value="Ribonuclease H-like"/>
    <property type="match status" value="1"/>
</dbReference>
<feature type="non-terminal residue" evidence="1">
    <location>
        <position position="1"/>
    </location>
</feature>
<proteinExistence type="predicted"/>
<dbReference type="Proteomes" id="UP000257109">
    <property type="component" value="Unassembled WGS sequence"/>
</dbReference>
<gene>
    <name evidence="1" type="ORF">CR513_05057</name>
</gene>
<dbReference type="InterPro" id="IPR036397">
    <property type="entry name" value="RNaseH_sf"/>
</dbReference>
<dbReference type="GO" id="GO:0003676">
    <property type="term" value="F:nucleic acid binding"/>
    <property type="evidence" value="ECO:0007669"/>
    <property type="project" value="InterPro"/>
</dbReference>
<evidence type="ECO:0008006" key="3">
    <source>
        <dbReference type="Google" id="ProtNLM"/>
    </source>
</evidence>
<keyword evidence="2" id="KW-1185">Reference proteome</keyword>
<dbReference type="AlphaFoldDB" id="A0A371I5W3"/>
<comment type="caution">
    <text evidence="1">The sequence shown here is derived from an EMBL/GenBank/DDBJ whole genome shotgun (WGS) entry which is preliminary data.</text>
</comment>
<dbReference type="InterPro" id="IPR012337">
    <property type="entry name" value="RNaseH-like_sf"/>
</dbReference>
<evidence type="ECO:0000313" key="2">
    <source>
        <dbReference type="Proteomes" id="UP000257109"/>
    </source>
</evidence>
<protein>
    <recommendedName>
        <fullName evidence="3">Reverse transcriptase RNase H-like domain-containing protein</fullName>
    </recommendedName>
</protein>
<dbReference type="Gene3D" id="3.30.420.10">
    <property type="entry name" value="Ribonuclease H-like superfamily/Ribonuclease H"/>
    <property type="match status" value="1"/>
</dbReference>
<sequence>MTLARKRHARAIMAVQGNTLHPRDLVICFTDKDYKGTPLHQDDPMVISLIAEDYNIERVLKDQGSSANIPKVETSHLQSKGVLWNLVRICNATIVQERDKDQQSVYFNNYVVVRTDLTIKKVLRKPNLVRRMGHIEAQTLANFMTKLALIDQGHQIVKEAERVSFWKALMEYRSSYHYACNNQAEYEALLVRMELERELGAQILIAKSDFKLVTSQVNKDYQARDP</sequence>
<organism evidence="1 2">
    <name type="scientific">Mucuna pruriens</name>
    <name type="common">Velvet bean</name>
    <name type="synonym">Dolichos pruriens</name>
    <dbReference type="NCBI Taxonomy" id="157652"/>
    <lineage>
        <taxon>Eukaryota</taxon>
        <taxon>Viridiplantae</taxon>
        <taxon>Streptophyta</taxon>
        <taxon>Embryophyta</taxon>
        <taxon>Tracheophyta</taxon>
        <taxon>Spermatophyta</taxon>
        <taxon>Magnoliopsida</taxon>
        <taxon>eudicotyledons</taxon>
        <taxon>Gunneridae</taxon>
        <taxon>Pentapetalae</taxon>
        <taxon>rosids</taxon>
        <taxon>fabids</taxon>
        <taxon>Fabales</taxon>
        <taxon>Fabaceae</taxon>
        <taxon>Papilionoideae</taxon>
        <taxon>50 kb inversion clade</taxon>
        <taxon>NPAAA clade</taxon>
        <taxon>indigoferoid/millettioid clade</taxon>
        <taxon>Phaseoleae</taxon>
        <taxon>Mucuna</taxon>
    </lineage>
</organism>
<name>A0A371I5W3_MUCPR</name>
<evidence type="ECO:0000313" key="1">
    <source>
        <dbReference type="EMBL" id="RDY10423.1"/>
    </source>
</evidence>
<accession>A0A371I5W3</accession>
<reference evidence="1" key="1">
    <citation type="submission" date="2018-05" db="EMBL/GenBank/DDBJ databases">
        <title>Draft genome of Mucuna pruriens seed.</title>
        <authorList>
            <person name="Nnadi N.E."/>
            <person name="Vos R."/>
            <person name="Hasami M.H."/>
            <person name="Devisetty U.K."/>
            <person name="Aguiy J.C."/>
        </authorList>
    </citation>
    <scope>NUCLEOTIDE SEQUENCE [LARGE SCALE GENOMIC DNA]</scope>
    <source>
        <strain evidence="1">JCA_2017</strain>
    </source>
</reference>
<dbReference type="EMBL" id="QJKJ01000846">
    <property type="protein sequence ID" value="RDY10423.1"/>
    <property type="molecule type" value="Genomic_DNA"/>
</dbReference>